<dbReference type="GO" id="GO:0008270">
    <property type="term" value="F:zinc ion binding"/>
    <property type="evidence" value="ECO:0007669"/>
    <property type="project" value="UniProtKB-KW"/>
</dbReference>
<dbReference type="Gene3D" id="2.40.50.140">
    <property type="entry name" value="Nucleic acid-binding proteins"/>
    <property type="match status" value="3"/>
</dbReference>
<name>A0AAD8M3V3_9APIA</name>
<dbReference type="EMBL" id="JAUIZM010000010">
    <property type="protein sequence ID" value="KAK1360975.1"/>
    <property type="molecule type" value="Genomic_DNA"/>
</dbReference>
<evidence type="ECO:0000259" key="7">
    <source>
        <dbReference type="Pfam" id="PF02721"/>
    </source>
</evidence>
<comment type="caution">
    <text evidence="9">The sequence shown here is derived from an EMBL/GenBank/DDBJ whole genome shotgun (WGS) entry which is preliminary data.</text>
</comment>
<dbReference type="InterPro" id="IPR003871">
    <property type="entry name" value="RFA1B/D_OB_1st"/>
</dbReference>
<feature type="domain" description="Replication factor A C-terminal" evidence="8">
    <location>
        <begin position="291"/>
        <end position="373"/>
    </location>
</feature>
<evidence type="ECO:0000313" key="10">
    <source>
        <dbReference type="Proteomes" id="UP001237642"/>
    </source>
</evidence>
<keyword evidence="3" id="KW-0863">Zinc-finger</keyword>
<dbReference type="Pfam" id="PF08646">
    <property type="entry name" value="Rep_fac-A_C"/>
    <property type="match status" value="1"/>
</dbReference>
<dbReference type="GO" id="GO:0003677">
    <property type="term" value="F:DNA binding"/>
    <property type="evidence" value="ECO:0007669"/>
    <property type="project" value="UniProtKB-KW"/>
</dbReference>
<dbReference type="PANTHER" id="PTHR47165:SF4">
    <property type="entry name" value="OS03G0429900 PROTEIN"/>
    <property type="match status" value="1"/>
</dbReference>
<reference evidence="9" key="1">
    <citation type="submission" date="2023-02" db="EMBL/GenBank/DDBJ databases">
        <title>Genome of toxic invasive species Heracleum sosnowskyi carries increased number of genes despite the absence of recent whole-genome duplications.</title>
        <authorList>
            <person name="Schelkunov M."/>
            <person name="Shtratnikova V."/>
            <person name="Makarenko M."/>
            <person name="Klepikova A."/>
            <person name="Omelchenko D."/>
            <person name="Novikova G."/>
            <person name="Obukhova E."/>
            <person name="Bogdanov V."/>
            <person name="Penin A."/>
            <person name="Logacheva M."/>
        </authorList>
    </citation>
    <scope>NUCLEOTIDE SEQUENCE</scope>
    <source>
        <strain evidence="9">Hsosn_3</strain>
        <tissue evidence="9">Leaf</tissue>
    </source>
</reference>
<evidence type="ECO:0000256" key="6">
    <source>
        <dbReference type="SAM" id="MobiDB-lite"/>
    </source>
</evidence>
<evidence type="ECO:0000256" key="5">
    <source>
        <dbReference type="ARBA" id="ARBA00023125"/>
    </source>
</evidence>
<dbReference type="CDD" id="cd04476">
    <property type="entry name" value="RPA1_DBD_C"/>
    <property type="match status" value="1"/>
</dbReference>
<keyword evidence="10" id="KW-1185">Reference proteome</keyword>
<keyword evidence="4" id="KW-0862">Zinc</keyword>
<feature type="domain" description="Replication protein A 70 kDa DNA-binding subunit B/D first OB fold" evidence="7">
    <location>
        <begin position="6"/>
        <end position="108"/>
    </location>
</feature>
<dbReference type="SUPFAM" id="SSF50249">
    <property type="entry name" value="Nucleic acid-binding proteins"/>
    <property type="match status" value="3"/>
</dbReference>
<dbReference type="PANTHER" id="PTHR47165">
    <property type="entry name" value="OS03G0429900 PROTEIN"/>
    <property type="match status" value="1"/>
</dbReference>
<accession>A0AAD8M3V3</accession>
<dbReference type="AlphaFoldDB" id="A0AAD8M3V3"/>
<evidence type="ECO:0000256" key="2">
    <source>
        <dbReference type="ARBA" id="ARBA00022723"/>
    </source>
</evidence>
<gene>
    <name evidence="9" type="ORF">POM88_045449</name>
</gene>
<organism evidence="9 10">
    <name type="scientific">Heracleum sosnowskyi</name>
    <dbReference type="NCBI Taxonomy" id="360622"/>
    <lineage>
        <taxon>Eukaryota</taxon>
        <taxon>Viridiplantae</taxon>
        <taxon>Streptophyta</taxon>
        <taxon>Embryophyta</taxon>
        <taxon>Tracheophyta</taxon>
        <taxon>Spermatophyta</taxon>
        <taxon>Magnoliopsida</taxon>
        <taxon>eudicotyledons</taxon>
        <taxon>Gunneridae</taxon>
        <taxon>Pentapetalae</taxon>
        <taxon>asterids</taxon>
        <taxon>campanulids</taxon>
        <taxon>Apiales</taxon>
        <taxon>Apiaceae</taxon>
        <taxon>Apioideae</taxon>
        <taxon>apioid superclade</taxon>
        <taxon>Tordylieae</taxon>
        <taxon>Tordyliinae</taxon>
        <taxon>Heracleum</taxon>
    </lineage>
</organism>
<sequence length="481" mass="53522">MNSPNTNLAALTPNSDKDTIIVRVTRIWEAINKRNGAIIHTNVILLDEKENHMVAIIRNNQKQIYLPLLKEGEVYTISNFKVVPGPKQYKSVDSEYSLNFFFKTKIEKGRDFATIPLYKFELQPFHDVKTLVGNPAMLIDVVGMVRSYCKLERRNNGAQKMDVVLTDQRAENILVTLWEDRAAHFLELLPPSKDDPLFVVITGLLAKKFSDVASLSSTDATRCYLNIEYAPITTLQNDMSTTSDGNLARLHPPTVEQFVTSTGNGVQELPISSILQTVIPPGTQVVRCICRAKIIGILDGNGWYYNCCPTCGRALGDLNGKFYCIGCDEETPTLAQRFRIVVQVEDPTGSTTVTLFNKEAEQLVGVPLQKILTDQAEVQPTHFTPPFGQKTRPYPTNIIFVLLPLHHAQLTDVPPVVRNIIGKVCAFQIKITPYNIIQGCEEYTVTRVSEAGGDVNRDNTITDSVDTGSTIPNGGKRQKLV</sequence>
<reference evidence="9" key="2">
    <citation type="submission" date="2023-05" db="EMBL/GenBank/DDBJ databases">
        <authorList>
            <person name="Schelkunov M.I."/>
        </authorList>
    </citation>
    <scope>NUCLEOTIDE SEQUENCE</scope>
    <source>
        <strain evidence="9">Hsosn_3</strain>
        <tissue evidence="9">Leaf</tissue>
    </source>
</reference>
<dbReference type="Proteomes" id="UP001237642">
    <property type="component" value="Unassembled WGS sequence"/>
</dbReference>
<keyword evidence="2" id="KW-0479">Metal-binding</keyword>
<evidence type="ECO:0000313" key="9">
    <source>
        <dbReference type="EMBL" id="KAK1360975.1"/>
    </source>
</evidence>
<dbReference type="CDD" id="cd04480">
    <property type="entry name" value="RPA1_DBD_A_like"/>
    <property type="match status" value="1"/>
</dbReference>
<dbReference type="InterPro" id="IPR047192">
    <property type="entry name" value="Euk_RPA1_DBD_C"/>
</dbReference>
<protein>
    <recommendedName>
        <fullName evidence="11">Replication protein A subunit</fullName>
    </recommendedName>
</protein>
<evidence type="ECO:0000256" key="3">
    <source>
        <dbReference type="ARBA" id="ARBA00022771"/>
    </source>
</evidence>
<evidence type="ECO:0008006" key="11">
    <source>
        <dbReference type="Google" id="ProtNLM"/>
    </source>
</evidence>
<evidence type="ECO:0000259" key="8">
    <source>
        <dbReference type="Pfam" id="PF08646"/>
    </source>
</evidence>
<evidence type="ECO:0000256" key="1">
    <source>
        <dbReference type="ARBA" id="ARBA00005690"/>
    </source>
</evidence>
<feature type="compositionally biased region" description="Polar residues" evidence="6">
    <location>
        <begin position="458"/>
        <end position="472"/>
    </location>
</feature>
<evidence type="ECO:0000256" key="4">
    <source>
        <dbReference type="ARBA" id="ARBA00022833"/>
    </source>
</evidence>
<keyword evidence="5" id="KW-0238">DNA-binding</keyword>
<dbReference type="Pfam" id="PF02721">
    <property type="entry name" value="DUF223"/>
    <property type="match status" value="1"/>
</dbReference>
<dbReference type="InterPro" id="IPR012340">
    <property type="entry name" value="NA-bd_OB-fold"/>
</dbReference>
<dbReference type="InterPro" id="IPR013955">
    <property type="entry name" value="Rep_factor-A_C"/>
</dbReference>
<feature type="region of interest" description="Disordered" evidence="6">
    <location>
        <begin position="457"/>
        <end position="481"/>
    </location>
</feature>
<comment type="similarity">
    <text evidence="1">Belongs to the replication factor A protein 1 family.</text>
</comment>
<proteinExistence type="inferred from homology"/>